<dbReference type="PANTHER" id="PTHR30618:SF4">
    <property type="entry name" value="ALLANTOIN PERMEASE"/>
    <property type="match status" value="1"/>
</dbReference>
<dbReference type="SMART" id="SM00822">
    <property type="entry name" value="PKS_KR"/>
    <property type="match status" value="1"/>
</dbReference>
<dbReference type="EMBL" id="JAAOAK010000385">
    <property type="protein sequence ID" value="KAF5668783.1"/>
    <property type="molecule type" value="Genomic_DNA"/>
</dbReference>
<feature type="transmembrane region" description="Helical" evidence="9">
    <location>
        <begin position="235"/>
        <end position="255"/>
    </location>
</feature>
<evidence type="ECO:0000256" key="3">
    <source>
        <dbReference type="ARBA" id="ARBA00022692"/>
    </source>
</evidence>
<dbReference type="InterPro" id="IPR001248">
    <property type="entry name" value="Pur-cyt_permease"/>
</dbReference>
<evidence type="ECO:0000256" key="2">
    <source>
        <dbReference type="ARBA" id="ARBA00008974"/>
    </source>
</evidence>
<dbReference type="GO" id="GO:0005886">
    <property type="term" value="C:plasma membrane"/>
    <property type="evidence" value="ECO:0007669"/>
    <property type="project" value="TreeGrafter"/>
</dbReference>
<evidence type="ECO:0000256" key="6">
    <source>
        <dbReference type="ARBA" id="ARBA00023002"/>
    </source>
</evidence>
<feature type="transmembrane region" description="Helical" evidence="9">
    <location>
        <begin position="276"/>
        <end position="301"/>
    </location>
</feature>
<evidence type="ECO:0000313" key="12">
    <source>
        <dbReference type="Proteomes" id="UP000562682"/>
    </source>
</evidence>
<proteinExistence type="inferred from homology"/>
<dbReference type="PROSITE" id="PS00061">
    <property type="entry name" value="ADH_SHORT"/>
    <property type="match status" value="1"/>
</dbReference>
<feature type="region of interest" description="Disordered" evidence="8">
    <location>
        <begin position="1013"/>
        <end position="1036"/>
    </location>
</feature>
<evidence type="ECO:0000256" key="1">
    <source>
        <dbReference type="ARBA" id="ARBA00004141"/>
    </source>
</evidence>
<feature type="transmembrane region" description="Helical" evidence="9">
    <location>
        <begin position="170"/>
        <end position="187"/>
    </location>
</feature>
<feature type="transmembrane region" description="Helical" evidence="9">
    <location>
        <begin position="326"/>
        <end position="345"/>
    </location>
</feature>
<dbReference type="Gene3D" id="3.40.50.720">
    <property type="entry name" value="NAD(P)-binding Rossmann-like Domain"/>
    <property type="match status" value="1"/>
</dbReference>
<keyword evidence="6" id="KW-0560">Oxidoreductase</keyword>
<feature type="transmembrane region" description="Helical" evidence="9">
    <location>
        <begin position="478"/>
        <end position="497"/>
    </location>
</feature>
<evidence type="ECO:0000256" key="9">
    <source>
        <dbReference type="SAM" id="Phobius"/>
    </source>
</evidence>
<dbReference type="InterPro" id="IPR057326">
    <property type="entry name" value="KR_dom"/>
</dbReference>
<evidence type="ECO:0000313" key="11">
    <source>
        <dbReference type="EMBL" id="KAF5668783.1"/>
    </source>
</evidence>
<dbReference type="InterPro" id="IPR002347">
    <property type="entry name" value="SDR_fam"/>
</dbReference>
<comment type="subcellular location">
    <subcellularLocation>
        <location evidence="1">Membrane</location>
        <topology evidence="1">Multi-pass membrane protein</topology>
    </subcellularLocation>
</comment>
<keyword evidence="3 9" id="KW-0812">Transmembrane</keyword>
<feature type="transmembrane region" description="Helical" evidence="9">
    <location>
        <begin position="365"/>
        <end position="384"/>
    </location>
</feature>
<dbReference type="CDD" id="cd11482">
    <property type="entry name" value="SLC-NCS1sbd_NRT1-like"/>
    <property type="match status" value="1"/>
</dbReference>
<keyword evidence="12" id="KW-1185">Reference proteome</keyword>
<dbReference type="Gene3D" id="1.10.4160.10">
    <property type="entry name" value="Hydantoin permease"/>
    <property type="match status" value="1"/>
</dbReference>
<evidence type="ECO:0000256" key="4">
    <source>
        <dbReference type="ARBA" id="ARBA00022857"/>
    </source>
</evidence>
<feature type="domain" description="Ketoreductase" evidence="10">
    <location>
        <begin position="830"/>
        <end position="1014"/>
    </location>
</feature>
<dbReference type="InterPro" id="IPR020904">
    <property type="entry name" value="Sc_DH/Rdtase_CS"/>
</dbReference>
<feature type="compositionally biased region" description="Polar residues" evidence="8">
    <location>
        <begin position="1015"/>
        <end position="1034"/>
    </location>
</feature>
<dbReference type="AlphaFoldDB" id="A0A8H5TF55"/>
<dbReference type="NCBIfam" id="TIGR00800">
    <property type="entry name" value="ncs1"/>
    <property type="match status" value="1"/>
</dbReference>
<feature type="transmembrane region" description="Helical" evidence="9">
    <location>
        <begin position="69"/>
        <end position="90"/>
    </location>
</feature>
<feature type="transmembrane region" description="Helical" evidence="9">
    <location>
        <begin position="194"/>
        <end position="215"/>
    </location>
</feature>
<feature type="transmembrane region" description="Helical" evidence="9">
    <location>
        <begin position="38"/>
        <end position="57"/>
    </location>
</feature>
<sequence length="1074" mass="117144">MSLKAILTWMRLPSADRAVSNVWINDDIRPLEPERRTWNTMTFISFWLVNQIAISNWQLGASLVATGLSVWQVIIATLIGKVIISLVAIFNGYTGAEWHIGFPVVSRYIWGPYGSFIAIVQRIILSLVWFSVQSWTGGLCISVILSALFPSFQRLGNVFPASSHLDTKQFVGWILFNVSMIPVLWIHPHKIKRVLLIFNIIASVTLISIMIWSLVEAKGGGPLLSESATPMSSHDLGWAITSGVTTVIGGIAVGLTNANDYTRFAQKPGDQVFGQWFSIIFFGTLFPLFGCLAASATQGIWGEAIWNPPLICQQWLDRDYSSGSRAAAFFAGLGLVMCQIAINVVDNAYSAGMDLAGLVSSYINIRRGAFIALVLSVAMCPWELLSSASVFISVLSAYSVFLGPIIGIQVCDYWLIRSRHIKLSDLYNPGPDSIYWFSCGFNPRSFIAWFLGFATQLPGFAAAVTPDKIKVGEAWHELFYLAFPLGFAISFTVHYVINRVFPPAGLGLVDDMDYFGSFTETEALKLGMGLGLEGIRVYSPELVQQVKQTWESCEWRKRCWTLQEAIMSKHCTFWWTGQESAPLIDCSQLGGISCSPPFGNSYINTLPHLSMEVGHMDKKPLVAMSATITDPTEESVHQRAIVRCSSHGTIPDANACKRPLAVLLDKVRGREATLELDEYYSLFAMASDKLPAVDYRIDTVQLVERILGTGALGANILLTSTGRDSVVNRSCVPSFCAEREYSMMGAVVAAFPVRMKIADDDSSDYFAEGTKIYMVYSYPTEKPFDVDMDFTIRKPKKKHPYSSINILAIELPLPKNSNIISTEMDPIRGKVIAVTGAGSGIGRSTAIQLNKQGANLSLVDLDPVGLANTVKILENEGTTKDVFSLVVDVSNENQVKDWIIKTVQRFGRLDGAANIAGIFKPRSIYDSTVHDWDLMMNVNAKGVFNCLQAQIAGIGERGGSIVTVASAAGVRALPSAPVYAASKHAVVGLCASVAAEVGPKNIRVNTVAPGFIDTPMTQSTVPRNDNGEPSTGKQNPIARAAHPDEVAAVIVFLLSDQASFVTGACWPVDGGNTI</sequence>
<evidence type="ECO:0000256" key="7">
    <source>
        <dbReference type="ARBA" id="ARBA00023136"/>
    </source>
</evidence>
<dbReference type="CDD" id="cd05233">
    <property type="entry name" value="SDR_c"/>
    <property type="match status" value="1"/>
</dbReference>
<keyword evidence="4" id="KW-0521">NADP</keyword>
<evidence type="ECO:0000256" key="5">
    <source>
        <dbReference type="ARBA" id="ARBA00022989"/>
    </source>
</evidence>
<name>A0A8H5TF55_9HYPO</name>
<organism evidence="11 12">
    <name type="scientific">Fusarium denticulatum</name>
    <dbReference type="NCBI Taxonomy" id="48507"/>
    <lineage>
        <taxon>Eukaryota</taxon>
        <taxon>Fungi</taxon>
        <taxon>Dikarya</taxon>
        <taxon>Ascomycota</taxon>
        <taxon>Pezizomycotina</taxon>
        <taxon>Sordariomycetes</taxon>
        <taxon>Hypocreomycetidae</taxon>
        <taxon>Hypocreales</taxon>
        <taxon>Nectriaceae</taxon>
        <taxon>Fusarium</taxon>
        <taxon>Fusarium fujikuroi species complex</taxon>
    </lineage>
</organism>
<accession>A0A8H5TF55</accession>
<dbReference type="InterPro" id="IPR036291">
    <property type="entry name" value="NAD(P)-bd_dom_sf"/>
</dbReference>
<dbReference type="SUPFAM" id="SSF51735">
    <property type="entry name" value="NAD(P)-binding Rossmann-fold domains"/>
    <property type="match status" value="1"/>
</dbReference>
<dbReference type="Proteomes" id="UP000562682">
    <property type="component" value="Unassembled WGS sequence"/>
</dbReference>
<gene>
    <name evidence="11" type="ORF">FDENT_11712</name>
</gene>
<comment type="caution">
    <text evidence="11">The sequence shown here is derived from an EMBL/GenBank/DDBJ whole genome shotgun (WGS) entry which is preliminary data.</text>
</comment>
<evidence type="ECO:0000256" key="8">
    <source>
        <dbReference type="SAM" id="MobiDB-lite"/>
    </source>
</evidence>
<dbReference type="GO" id="GO:0016491">
    <property type="term" value="F:oxidoreductase activity"/>
    <property type="evidence" value="ECO:0007669"/>
    <property type="project" value="UniProtKB-KW"/>
</dbReference>
<dbReference type="GO" id="GO:0015205">
    <property type="term" value="F:nucleobase transmembrane transporter activity"/>
    <property type="evidence" value="ECO:0007669"/>
    <property type="project" value="TreeGrafter"/>
</dbReference>
<dbReference type="InterPro" id="IPR012681">
    <property type="entry name" value="NCS1"/>
</dbReference>
<dbReference type="FunFam" id="3.40.50.720:FF:000084">
    <property type="entry name" value="Short-chain dehydrogenase reductase"/>
    <property type="match status" value="1"/>
</dbReference>
<feature type="transmembrane region" description="Helical" evidence="9">
    <location>
        <begin position="123"/>
        <end position="150"/>
    </location>
</feature>
<protein>
    <submittedName>
        <fullName evidence="11">Uracil permease</fullName>
    </submittedName>
</protein>
<keyword evidence="5 9" id="KW-1133">Transmembrane helix</keyword>
<dbReference type="InterPro" id="IPR045225">
    <property type="entry name" value="Uracil/uridine/allantoin_perm"/>
</dbReference>
<dbReference type="PRINTS" id="PR00081">
    <property type="entry name" value="GDHRDH"/>
</dbReference>
<dbReference type="Pfam" id="PF02133">
    <property type="entry name" value="Transp_cyt_pur"/>
    <property type="match status" value="1"/>
</dbReference>
<dbReference type="PRINTS" id="PR00080">
    <property type="entry name" value="SDRFAMILY"/>
</dbReference>
<keyword evidence="7 9" id="KW-0472">Membrane</keyword>
<evidence type="ECO:0000259" key="10">
    <source>
        <dbReference type="SMART" id="SM00822"/>
    </source>
</evidence>
<dbReference type="Pfam" id="PF13561">
    <property type="entry name" value="adh_short_C2"/>
    <property type="match status" value="1"/>
</dbReference>
<reference evidence="11 12" key="1">
    <citation type="submission" date="2020-05" db="EMBL/GenBank/DDBJ databases">
        <title>Identification and distribution of gene clusters putatively required for synthesis of sphingolipid metabolism inhibitors in phylogenetically diverse species of the filamentous fungus Fusarium.</title>
        <authorList>
            <person name="Kim H.-S."/>
            <person name="Busman M."/>
            <person name="Brown D.W."/>
            <person name="Divon H."/>
            <person name="Uhlig S."/>
            <person name="Proctor R.H."/>
        </authorList>
    </citation>
    <scope>NUCLEOTIDE SEQUENCE [LARGE SCALE GENOMIC DNA]</scope>
    <source>
        <strain evidence="11 12">NRRL 25311</strain>
    </source>
</reference>
<comment type="similarity">
    <text evidence="2">Belongs to the purine-cytosine permease (2.A.39) family.</text>
</comment>
<dbReference type="PANTHER" id="PTHR30618">
    <property type="entry name" value="NCS1 FAMILY PURINE/PYRIMIDINE TRANSPORTER"/>
    <property type="match status" value="1"/>
</dbReference>